<gene>
    <name evidence="11" type="ordered locus">Psta_1922</name>
</gene>
<sequence precursor="true">MNPRLLAAALLLLLARPLLADERPEKLVVATWNLEWFYDEHIGDNYMKLPKEQAAPTRADWDWKLNGIAKAIATINPTIIALQEIENRRVLFYLTSKLKKDHNLTYRVAFIEGSDYFTEQDVAILYQSGLTSFSWKEQTKEEFAVQDYYHLNKHLFAEFEWGPPEDREKLSILNLHLRAAPDAADIRTRQGRLARKWMNDKILAGENVIIMGDLNTNDLWNNLAPDSDIGVIRGLDTPSTDDDLFDTLSAVKEENPYTHLIFKQFDRILLSPSLTKDAPGKKDLVFKSATIRRDLVVNGKEQDTEHREIYWKIAEAERDFSDHYPLVTEFEFVGDQ</sequence>
<keyword evidence="7" id="KW-0460">Magnesium</keyword>
<dbReference type="GO" id="GO:0046872">
    <property type="term" value="F:metal ion binding"/>
    <property type="evidence" value="ECO:0007669"/>
    <property type="project" value="UniProtKB-KW"/>
</dbReference>
<dbReference type="Proteomes" id="UP000001887">
    <property type="component" value="Chromosome"/>
</dbReference>
<dbReference type="eggNOG" id="COG5239">
    <property type="taxonomic scope" value="Bacteria"/>
</dbReference>
<keyword evidence="8" id="KW-0234">DNA repair</keyword>
<evidence type="ECO:0000256" key="7">
    <source>
        <dbReference type="ARBA" id="ARBA00022842"/>
    </source>
</evidence>
<feature type="chain" id="PRO_5003034438" evidence="9">
    <location>
        <begin position="21"/>
        <end position="336"/>
    </location>
</feature>
<dbReference type="OrthoDB" id="238888at2"/>
<dbReference type="HOGENOM" id="CLU_773561_0_0_0"/>
<evidence type="ECO:0000313" key="12">
    <source>
        <dbReference type="Proteomes" id="UP000001887"/>
    </source>
</evidence>
<keyword evidence="11" id="KW-0255">Endonuclease</keyword>
<evidence type="ECO:0000256" key="6">
    <source>
        <dbReference type="ARBA" id="ARBA00022801"/>
    </source>
</evidence>
<dbReference type="GO" id="GO:0004519">
    <property type="term" value="F:endonuclease activity"/>
    <property type="evidence" value="ECO:0007669"/>
    <property type="project" value="UniProtKB-KW"/>
</dbReference>
<evidence type="ECO:0000256" key="5">
    <source>
        <dbReference type="ARBA" id="ARBA00022763"/>
    </source>
</evidence>
<keyword evidence="9" id="KW-0732">Signal</keyword>
<keyword evidence="11" id="KW-0269">Exonuclease</keyword>
<evidence type="ECO:0000313" key="11">
    <source>
        <dbReference type="EMBL" id="ADB16596.1"/>
    </source>
</evidence>
<reference evidence="11 12" key="1">
    <citation type="journal article" date="2009" name="Stand. Genomic Sci.">
        <title>Complete genome sequence of Pirellula staleyi type strain (ATCC 27377).</title>
        <authorList>
            <person name="Clum A."/>
            <person name="Tindall B.J."/>
            <person name="Sikorski J."/>
            <person name="Ivanova N."/>
            <person name="Mavrommatis K."/>
            <person name="Lucas S."/>
            <person name="Glavina del Rio T."/>
            <person name="Nolan M."/>
            <person name="Chen F."/>
            <person name="Tice H."/>
            <person name="Pitluck S."/>
            <person name="Cheng J.F."/>
            <person name="Chertkov O."/>
            <person name="Brettin T."/>
            <person name="Han C."/>
            <person name="Detter J.C."/>
            <person name="Kuske C."/>
            <person name="Bruce D."/>
            <person name="Goodwin L."/>
            <person name="Ovchinikova G."/>
            <person name="Pati A."/>
            <person name="Mikhailova N."/>
            <person name="Chen A."/>
            <person name="Palaniappan K."/>
            <person name="Land M."/>
            <person name="Hauser L."/>
            <person name="Chang Y.J."/>
            <person name="Jeffries C.D."/>
            <person name="Chain P."/>
            <person name="Rohde M."/>
            <person name="Goker M."/>
            <person name="Bristow J."/>
            <person name="Eisen J.A."/>
            <person name="Markowitz V."/>
            <person name="Hugenholtz P."/>
            <person name="Kyrpides N.C."/>
            <person name="Klenk H.P."/>
            <person name="Lapidus A."/>
        </authorList>
    </citation>
    <scope>NUCLEOTIDE SEQUENCE [LARGE SCALE GENOMIC DNA]</scope>
    <source>
        <strain evidence="12">ATCC 27377 / DSM 6068 / ICPB 4128</strain>
    </source>
</reference>
<feature type="signal peptide" evidence="9">
    <location>
        <begin position="1"/>
        <end position="20"/>
    </location>
</feature>
<dbReference type="PANTHER" id="PTHR15822:SF4">
    <property type="entry name" value="TYROSYL-DNA PHOSPHODIESTERASE 2"/>
    <property type="match status" value="1"/>
</dbReference>
<evidence type="ECO:0000256" key="8">
    <source>
        <dbReference type="ARBA" id="ARBA00023204"/>
    </source>
</evidence>
<feature type="domain" description="Endonuclease/exonuclease/phosphatase" evidence="10">
    <location>
        <begin position="30"/>
        <end position="279"/>
    </location>
</feature>
<dbReference type="Pfam" id="PF03372">
    <property type="entry name" value="Exo_endo_phos"/>
    <property type="match status" value="1"/>
</dbReference>
<dbReference type="Gene3D" id="3.60.10.10">
    <property type="entry name" value="Endonuclease/exonuclease/phosphatase"/>
    <property type="match status" value="1"/>
</dbReference>
<dbReference type="SUPFAM" id="SSF56219">
    <property type="entry name" value="DNase I-like"/>
    <property type="match status" value="1"/>
</dbReference>
<keyword evidence="12" id="KW-1185">Reference proteome</keyword>
<keyword evidence="6" id="KW-0378">Hydrolase</keyword>
<comment type="cofactor">
    <cofactor evidence="1">
        <name>Mn(2+)</name>
        <dbReference type="ChEBI" id="CHEBI:29035"/>
    </cofactor>
</comment>
<keyword evidence="5" id="KW-0227">DNA damage</keyword>
<name>D2QZW3_PIRSD</name>
<evidence type="ECO:0000256" key="4">
    <source>
        <dbReference type="ARBA" id="ARBA00022723"/>
    </source>
</evidence>
<dbReference type="KEGG" id="psl:Psta_1922"/>
<organism evidence="11 12">
    <name type="scientific">Pirellula staleyi (strain ATCC 27377 / DSM 6068 / ICPB 4128)</name>
    <name type="common">Pirella staleyi</name>
    <dbReference type="NCBI Taxonomy" id="530564"/>
    <lineage>
        <taxon>Bacteria</taxon>
        <taxon>Pseudomonadati</taxon>
        <taxon>Planctomycetota</taxon>
        <taxon>Planctomycetia</taxon>
        <taxon>Pirellulales</taxon>
        <taxon>Pirellulaceae</taxon>
        <taxon>Pirellula</taxon>
    </lineage>
</organism>
<accession>D2QZW3</accession>
<evidence type="ECO:0000259" key="10">
    <source>
        <dbReference type="Pfam" id="PF03372"/>
    </source>
</evidence>
<dbReference type="GO" id="GO:0006281">
    <property type="term" value="P:DNA repair"/>
    <property type="evidence" value="ECO:0007669"/>
    <property type="project" value="UniProtKB-KW"/>
</dbReference>
<comment type="cofactor">
    <cofactor evidence="2">
        <name>Mg(2+)</name>
        <dbReference type="ChEBI" id="CHEBI:18420"/>
    </cofactor>
</comment>
<evidence type="ECO:0000256" key="3">
    <source>
        <dbReference type="ARBA" id="ARBA00022722"/>
    </source>
</evidence>
<keyword evidence="3" id="KW-0540">Nuclease</keyword>
<dbReference type="GO" id="GO:0004527">
    <property type="term" value="F:exonuclease activity"/>
    <property type="evidence" value="ECO:0007669"/>
    <property type="project" value="UniProtKB-KW"/>
</dbReference>
<dbReference type="AlphaFoldDB" id="D2QZW3"/>
<proteinExistence type="predicted"/>
<dbReference type="InterPro" id="IPR036691">
    <property type="entry name" value="Endo/exonu/phosph_ase_sf"/>
</dbReference>
<evidence type="ECO:0000256" key="1">
    <source>
        <dbReference type="ARBA" id="ARBA00001936"/>
    </source>
</evidence>
<protein>
    <submittedName>
        <fullName evidence="11">Endonuclease/exonuclease/phosphatase</fullName>
    </submittedName>
</protein>
<dbReference type="PANTHER" id="PTHR15822">
    <property type="entry name" value="TRAF AND TNF RECEPTOR-ASSOCIATED PROTEIN"/>
    <property type="match status" value="1"/>
</dbReference>
<evidence type="ECO:0000256" key="9">
    <source>
        <dbReference type="SAM" id="SignalP"/>
    </source>
</evidence>
<evidence type="ECO:0000256" key="2">
    <source>
        <dbReference type="ARBA" id="ARBA00001946"/>
    </source>
</evidence>
<dbReference type="InterPro" id="IPR051547">
    <property type="entry name" value="TDP2-like"/>
</dbReference>
<keyword evidence="4" id="KW-0479">Metal-binding</keyword>
<dbReference type="InterPro" id="IPR005135">
    <property type="entry name" value="Endo/exonuclease/phosphatase"/>
</dbReference>
<dbReference type="EMBL" id="CP001848">
    <property type="protein sequence ID" value="ADB16596.1"/>
    <property type="molecule type" value="Genomic_DNA"/>
</dbReference>